<reference evidence="1 2" key="1">
    <citation type="journal article" date="2020" name="Microb. Genom.">
        <title>Genetic diversity of clinical and environmental Mucorales isolates obtained from an investigation of mucormycosis cases among solid organ transplant recipients.</title>
        <authorList>
            <person name="Nguyen M.H."/>
            <person name="Kaul D."/>
            <person name="Muto C."/>
            <person name="Cheng S.J."/>
            <person name="Richter R.A."/>
            <person name="Bruno V.M."/>
            <person name="Liu G."/>
            <person name="Beyhan S."/>
            <person name="Sundermann A.J."/>
            <person name="Mounaud S."/>
            <person name="Pasculle A.W."/>
            <person name="Nierman W.C."/>
            <person name="Driscoll E."/>
            <person name="Cumbie R."/>
            <person name="Clancy C.J."/>
            <person name="Dupont C.L."/>
        </authorList>
    </citation>
    <scope>NUCLEOTIDE SEQUENCE [LARGE SCALE GENOMIC DNA]</scope>
    <source>
        <strain evidence="1 2">GL24</strain>
    </source>
</reference>
<proteinExistence type="predicted"/>
<gene>
    <name evidence="1" type="ORF">G6F50_017872</name>
</gene>
<dbReference type="EMBL" id="JAANIU010014538">
    <property type="protein sequence ID" value="KAG1529628.1"/>
    <property type="molecule type" value="Genomic_DNA"/>
</dbReference>
<name>A0A9P6XP34_9FUNG</name>
<evidence type="ECO:0000313" key="2">
    <source>
        <dbReference type="Proteomes" id="UP000740926"/>
    </source>
</evidence>
<keyword evidence="2" id="KW-1185">Reference proteome</keyword>
<dbReference type="Proteomes" id="UP000740926">
    <property type="component" value="Unassembled WGS sequence"/>
</dbReference>
<comment type="caution">
    <text evidence="1">The sequence shown here is derived from an EMBL/GenBank/DDBJ whole genome shotgun (WGS) entry which is preliminary data.</text>
</comment>
<accession>A0A9P6XP34</accession>
<dbReference type="AlphaFoldDB" id="A0A9P6XP34"/>
<evidence type="ECO:0000313" key="1">
    <source>
        <dbReference type="EMBL" id="KAG1529628.1"/>
    </source>
</evidence>
<protein>
    <submittedName>
        <fullName evidence="1">Uncharacterized protein</fullName>
    </submittedName>
</protein>
<organism evidence="1 2">
    <name type="scientific">Rhizopus delemar</name>
    <dbReference type="NCBI Taxonomy" id="936053"/>
    <lineage>
        <taxon>Eukaryota</taxon>
        <taxon>Fungi</taxon>
        <taxon>Fungi incertae sedis</taxon>
        <taxon>Mucoromycota</taxon>
        <taxon>Mucoromycotina</taxon>
        <taxon>Mucoromycetes</taxon>
        <taxon>Mucorales</taxon>
        <taxon>Mucorineae</taxon>
        <taxon>Rhizopodaceae</taxon>
        <taxon>Rhizopus</taxon>
    </lineage>
</organism>
<sequence>MLHNGDQAVGRLLEVVGLLLLDISDRALLELVLLGVDGEAGERVIEAGRVGRVVAVALKLQIQRGRHGGGTDVGQVVAHVDVVAALVQG</sequence>